<evidence type="ECO:0000256" key="3">
    <source>
        <dbReference type="SAM" id="Phobius"/>
    </source>
</evidence>
<proteinExistence type="predicted"/>
<accession>A0ABW2PFB1</accession>
<dbReference type="Gene3D" id="2.40.260.10">
    <property type="entry name" value="Sortase"/>
    <property type="match status" value="1"/>
</dbReference>
<evidence type="ECO:0000313" key="4">
    <source>
        <dbReference type="EMBL" id="MFC7388187.1"/>
    </source>
</evidence>
<feature type="region of interest" description="Disordered" evidence="2">
    <location>
        <begin position="91"/>
        <end position="131"/>
    </location>
</feature>
<evidence type="ECO:0000313" key="5">
    <source>
        <dbReference type="Proteomes" id="UP001596496"/>
    </source>
</evidence>
<protein>
    <submittedName>
        <fullName evidence="4">Class F sortase</fullName>
    </submittedName>
</protein>
<dbReference type="InterPro" id="IPR042001">
    <property type="entry name" value="Sortase_F"/>
</dbReference>
<reference evidence="5" key="1">
    <citation type="journal article" date="2019" name="Int. J. Syst. Evol. Microbiol.">
        <title>The Global Catalogue of Microorganisms (GCM) 10K type strain sequencing project: providing services to taxonomists for standard genome sequencing and annotation.</title>
        <authorList>
            <consortium name="The Broad Institute Genomics Platform"/>
            <consortium name="The Broad Institute Genome Sequencing Center for Infectious Disease"/>
            <person name="Wu L."/>
            <person name="Ma J."/>
        </authorList>
    </citation>
    <scope>NUCLEOTIDE SEQUENCE [LARGE SCALE GENOMIC DNA]</scope>
    <source>
        <strain evidence="5">CECT 7649</strain>
    </source>
</reference>
<dbReference type="InterPro" id="IPR023365">
    <property type="entry name" value="Sortase_dom-sf"/>
</dbReference>
<name>A0ABW2PFB1_9ACTN</name>
<dbReference type="NCBIfam" id="NF033748">
    <property type="entry name" value="class_F_sortase"/>
    <property type="match status" value="1"/>
</dbReference>
<evidence type="ECO:0000256" key="2">
    <source>
        <dbReference type="SAM" id="MobiDB-lite"/>
    </source>
</evidence>
<organism evidence="4 5">
    <name type="scientific">Sphaerisporangium rhizosphaerae</name>
    <dbReference type="NCBI Taxonomy" id="2269375"/>
    <lineage>
        <taxon>Bacteria</taxon>
        <taxon>Bacillati</taxon>
        <taxon>Actinomycetota</taxon>
        <taxon>Actinomycetes</taxon>
        <taxon>Streptosporangiales</taxon>
        <taxon>Streptosporangiaceae</taxon>
        <taxon>Sphaerisporangium</taxon>
    </lineage>
</organism>
<keyword evidence="1" id="KW-0378">Hydrolase</keyword>
<dbReference type="SUPFAM" id="SSF63817">
    <property type="entry name" value="Sortase"/>
    <property type="match status" value="1"/>
</dbReference>
<dbReference type="Proteomes" id="UP001596496">
    <property type="component" value="Unassembled WGS sequence"/>
</dbReference>
<keyword evidence="3" id="KW-0812">Transmembrane</keyword>
<sequence length="287" mass="30471">MPPEYPYQDGQGVQQPGHPYAQQVYYQYAGPGGAYQEPERADRGQMMRAVLILAAVAGVVTVVAGLLLMISSPEEYNLTDARTPLKLQAQPPAGAFAPSVGPGGPGQPLTQADPTAPPPAPPLPAAPAMQPSTPRRLIIKKLGINAPIQSVGTDKKGAIQTPPINNPNLVGWYRYGPTPGQAGPAVMLGHKDTVSRSAVFARLRELQYGDTIEVTRMDGTVAIFTVGGIEQAAKETFPTNRVYGNADAAELRLITCGGSYNHITGHYVDNVIVYARMTSTRRASSRG</sequence>
<gene>
    <name evidence="4" type="ORF">ACFQSB_38680</name>
</gene>
<dbReference type="Pfam" id="PF04203">
    <property type="entry name" value="Sortase"/>
    <property type="match status" value="1"/>
</dbReference>
<feature type="transmembrane region" description="Helical" evidence="3">
    <location>
        <begin position="49"/>
        <end position="70"/>
    </location>
</feature>
<keyword evidence="5" id="KW-1185">Reference proteome</keyword>
<keyword evidence="3" id="KW-1133">Transmembrane helix</keyword>
<feature type="compositionally biased region" description="Pro residues" evidence="2">
    <location>
        <begin position="115"/>
        <end position="125"/>
    </location>
</feature>
<keyword evidence="3" id="KW-0472">Membrane</keyword>
<evidence type="ECO:0000256" key="1">
    <source>
        <dbReference type="ARBA" id="ARBA00022801"/>
    </source>
</evidence>
<dbReference type="EMBL" id="JBHTCG010000054">
    <property type="protein sequence ID" value="MFC7388187.1"/>
    <property type="molecule type" value="Genomic_DNA"/>
</dbReference>
<dbReference type="InterPro" id="IPR005754">
    <property type="entry name" value="Sortase"/>
</dbReference>
<dbReference type="RefSeq" id="WP_380832232.1">
    <property type="nucleotide sequence ID" value="NZ_JBHTCG010000054.1"/>
</dbReference>
<comment type="caution">
    <text evidence="4">The sequence shown here is derived from an EMBL/GenBank/DDBJ whole genome shotgun (WGS) entry which is preliminary data.</text>
</comment>
<dbReference type="CDD" id="cd05829">
    <property type="entry name" value="Sortase_F"/>
    <property type="match status" value="1"/>
</dbReference>